<dbReference type="GeneID" id="19246578"/>
<dbReference type="InParanoid" id="E9DXB9"/>
<dbReference type="HOGENOM" id="CLU_792451_0_0_1"/>
<feature type="compositionally biased region" description="Pro residues" evidence="1">
    <location>
        <begin position="213"/>
        <end position="229"/>
    </location>
</feature>
<dbReference type="AlphaFoldDB" id="E9DXB9"/>
<proteinExistence type="predicted"/>
<evidence type="ECO:0000313" key="2">
    <source>
        <dbReference type="EMBL" id="EFY91677.1"/>
    </source>
</evidence>
<organism evidence="3">
    <name type="scientific">Metarhizium acridum (strain CQMa 102)</name>
    <dbReference type="NCBI Taxonomy" id="655827"/>
    <lineage>
        <taxon>Eukaryota</taxon>
        <taxon>Fungi</taxon>
        <taxon>Dikarya</taxon>
        <taxon>Ascomycota</taxon>
        <taxon>Pezizomycotina</taxon>
        <taxon>Sordariomycetes</taxon>
        <taxon>Hypocreomycetidae</taxon>
        <taxon>Hypocreales</taxon>
        <taxon>Clavicipitaceae</taxon>
        <taxon>Metarhizium</taxon>
    </lineage>
</organism>
<accession>E9DXB9</accession>
<protein>
    <submittedName>
        <fullName evidence="2">Uncharacterized protein</fullName>
    </submittedName>
</protein>
<feature type="compositionally biased region" description="Low complexity" evidence="1">
    <location>
        <begin position="296"/>
        <end position="323"/>
    </location>
</feature>
<dbReference type="KEGG" id="maw:19246578"/>
<gene>
    <name evidence="2" type="ORF">MAC_02267</name>
</gene>
<dbReference type="OrthoDB" id="4961385at2759"/>
<feature type="compositionally biased region" description="Basic and acidic residues" evidence="1">
    <location>
        <begin position="284"/>
        <end position="295"/>
    </location>
</feature>
<feature type="compositionally biased region" description="Basic and acidic residues" evidence="1">
    <location>
        <begin position="44"/>
        <end position="63"/>
    </location>
</feature>
<sequence length="363" mass="36949">MTDTNVPAVEKVSGLGPDDAKPPVGAPPPERQPFLAVCPPAPAHKNEKDDAGLTDKPVDKPGEKLVQPAGENKINGGTGHGSTLPKPVEVMSVPETPVNGSTPAGGTPRPELTISEDPAPPAPEPPSEPIIEPVEMTGVEKPKPTPGTSVPDEKHTPSSSDVPAPREEPVQQSSVAKAPEPPMNDSPASGAMDVDKPEEKQPAPVTHTGPESEPVPAPAPAPAELPDAPPITTAEQPAPIPTAGPNDNAVGGKRKLDNVVPPVDGSSATAKPPTQDPAASDPLPLEKKPKLDKDAAANGQAAKAATASDPASNADPASEPAPAQTAKEPPQTFPKNGKPKKEKKLPPVGRTARKTRSQGPADA</sequence>
<dbReference type="eggNOG" id="ENOG502RK0Q">
    <property type="taxonomic scope" value="Eukaryota"/>
</dbReference>
<dbReference type="Proteomes" id="UP000002499">
    <property type="component" value="Unassembled WGS sequence"/>
</dbReference>
<evidence type="ECO:0000256" key="1">
    <source>
        <dbReference type="SAM" id="MobiDB-lite"/>
    </source>
</evidence>
<reference evidence="2 3" key="1">
    <citation type="journal article" date="2011" name="PLoS Genet.">
        <title>Genome sequencing and comparative transcriptomics of the model entomopathogenic fungi Metarhizium anisopliae and M. acridum.</title>
        <authorList>
            <person name="Gao Q."/>
            <person name="Jin K."/>
            <person name="Ying S.H."/>
            <person name="Zhang Y."/>
            <person name="Xiao G."/>
            <person name="Shang Y."/>
            <person name="Duan Z."/>
            <person name="Hu X."/>
            <person name="Xie X.Q."/>
            <person name="Zhou G."/>
            <person name="Peng G."/>
            <person name="Luo Z."/>
            <person name="Huang W."/>
            <person name="Wang B."/>
            <person name="Fang W."/>
            <person name="Wang S."/>
            <person name="Zhong Y."/>
            <person name="Ma L.J."/>
            <person name="St Leger R.J."/>
            <person name="Zhao G.P."/>
            <person name="Pei Y."/>
            <person name="Feng M.G."/>
            <person name="Xia Y."/>
            <person name="Wang C."/>
        </authorList>
    </citation>
    <scope>NUCLEOTIDE SEQUENCE [LARGE SCALE GENOMIC DNA]</scope>
    <source>
        <strain evidence="2 3">CQMa 102</strain>
    </source>
</reference>
<feature type="region of interest" description="Disordered" evidence="1">
    <location>
        <begin position="1"/>
        <end position="363"/>
    </location>
</feature>
<evidence type="ECO:0000313" key="3">
    <source>
        <dbReference type="Proteomes" id="UP000002499"/>
    </source>
</evidence>
<dbReference type="OMA" id="HTGPESE"/>
<feature type="compositionally biased region" description="Pro residues" evidence="1">
    <location>
        <begin position="118"/>
        <end position="128"/>
    </location>
</feature>
<dbReference type="EMBL" id="GL698480">
    <property type="protein sequence ID" value="EFY91677.1"/>
    <property type="molecule type" value="Genomic_DNA"/>
</dbReference>
<name>E9DXB9_METAQ</name>
<keyword evidence="3" id="KW-1185">Reference proteome</keyword>